<dbReference type="SMART" id="SM00220">
    <property type="entry name" value="S_TKc"/>
    <property type="match status" value="1"/>
</dbReference>
<feature type="compositionally biased region" description="Basic residues" evidence="11">
    <location>
        <begin position="7"/>
        <end position="24"/>
    </location>
</feature>
<name>A0ABM0GS94_SACKO</name>
<reference evidence="14" key="1">
    <citation type="submission" date="2025-08" db="UniProtKB">
        <authorList>
            <consortium name="RefSeq"/>
        </authorList>
    </citation>
    <scope>IDENTIFICATION</scope>
    <source>
        <tissue evidence="14">Testes</tissue>
    </source>
</reference>
<evidence type="ECO:0000256" key="10">
    <source>
        <dbReference type="RuleBase" id="RU000304"/>
    </source>
</evidence>
<dbReference type="PROSITE" id="PS00108">
    <property type="entry name" value="PROTEIN_KINASE_ST"/>
    <property type="match status" value="1"/>
</dbReference>
<keyword evidence="3" id="KW-0808">Transferase</keyword>
<keyword evidence="6 9" id="KW-0067">ATP-binding</keyword>
<evidence type="ECO:0000256" key="3">
    <source>
        <dbReference type="ARBA" id="ARBA00022679"/>
    </source>
</evidence>
<evidence type="ECO:0000256" key="6">
    <source>
        <dbReference type="ARBA" id="ARBA00022840"/>
    </source>
</evidence>
<proteinExistence type="inferred from homology"/>
<dbReference type="RefSeq" id="XP_002736232.2">
    <property type="nucleotide sequence ID" value="XM_002736186.2"/>
</dbReference>
<evidence type="ECO:0000256" key="5">
    <source>
        <dbReference type="ARBA" id="ARBA00022777"/>
    </source>
</evidence>
<keyword evidence="5" id="KW-0418">Kinase</keyword>
<comment type="catalytic activity">
    <reaction evidence="8">
        <text>L-seryl-[protein] + ATP = O-phospho-L-seryl-[protein] + ADP + H(+)</text>
        <dbReference type="Rhea" id="RHEA:17989"/>
        <dbReference type="Rhea" id="RHEA-COMP:9863"/>
        <dbReference type="Rhea" id="RHEA-COMP:11604"/>
        <dbReference type="ChEBI" id="CHEBI:15378"/>
        <dbReference type="ChEBI" id="CHEBI:29999"/>
        <dbReference type="ChEBI" id="CHEBI:30616"/>
        <dbReference type="ChEBI" id="CHEBI:83421"/>
        <dbReference type="ChEBI" id="CHEBI:456216"/>
        <dbReference type="EC" id="2.7.11.1"/>
    </reaction>
</comment>
<evidence type="ECO:0000256" key="11">
    <source>
        <dbReference type="SAM" id="MobiDB-lite"/>
    </source>
</evidence>
<feature type="binding site" evidence="9">
    <location>
        <position position="105"/>
    </location>
    <ligand>
        <name>ATP</name>
        <dbReference type="ChEBI" id="CHEBI:30616"/>
    </ligand>
</feature>
<feature type="region of interest" description="Disordered" evidence="11">
    <location>
        <begin position="1"/>
        <end position="25"/>
    </location>
</feature>
<gene>
    <name evidence="14" type="primary">LOC100375530</name>
</gene>
<evidence type="ECO:0000256" key="4">
    <source>
        <dbReference type="ARBA" id="ARBA00022741"/>
    </source>
</evidence>
<dbReference type="InterPro" id="IPR011009">
    <property type="entry name" value="Kinase-like_dom_sf"/>
</dbReference>
<dbReference type="PANTHER" id="PTHR44329">
    <property type="entry name" value="SERINE/THREONINE-PROTEIN KINASE TNNI3K-RELATED"/>
    <property type="match status" value="1"/>
</dbReference>
<dbReference type="EC" id="2.7.11.1" evidence="1"/>
<dbReference type="InterPro" id="IPR008271">
    <property type="entry name" value="Ser/Thr_kinase_AS"/>
</dbReference>
<comment type="similarity">
    <text evidence="10">Belongs to the protein kinase superfamily.</text>
</comment>
<accession>A0ABM0GS94</accession>
<sequence length="351" mass="39680">MRERQQNIHRPKARRYSSRRRRKPSYVPIYADTNSNMPTEVINPDCDSGYSREIDSCPMPPCLSSAQIVSRGLQFDDIEINNLIGSGGFGAVYEGCYGGRRVAVKRINIFNKNKRAAVESFKAELAALRLKHTNIVRTILASAGDNFSDCAIIVMEYAGDLNLQQVINDSRDPLPRERRITYSLDIANALFYTHDNGIAHLDVKPANVIITPDDRCKLADFGCCQTVQDEIDEGHVSPTQRSYLTGTFAYRAPELLRGDVPTTKADIYSYGVTLWQMLTREQPFAGENQHVVIFGVVAYHLRPSFTTTVLNNMDEAWYVDAIMQCWSPKPEQRPTATKLLEKLSSKTLFKW</sequence>
<evidence type="ECO:0000256" key="9">
    <source>
        <dbReference type="PROSITE-ProRule" id="PRU10141"/>
    </source>
</evidence>
<evidence type="ECO:0000313" key="13">
    <source>
        <dbReference type="Proteomes" id="UP000694865"/>
    </source>
</evidence>
<dbReference type="PANTHER" id="PTHR44329:SF285">
    <property type="entry name" value="V-MOS MOLONEY MURINE SARCOMA VIRAL ONCO HOMOLOG"/>
    <property type="match status" value="1"/>
</dbReference>
<keyword evidence="4 9" id="KW-0547">Nucleotide-binding</keyword>
<evidence type="ECO:0000313" key="14">
    <source>
        <dbReference type="RefSeq" id="XP_002736232.2"/>
    </source>
</evidence>
<keyword evidence="13" id="KW-1185">Reference proteome</keyword>
<feature type="domain" description="Protein kinase" evidence="12">
    <location>
        <begin position="78"/>
        <end position="349"/>
    </location>
</feature>
<evidence type="ECO:0000259" key="12">
    <source>
        <dbReference type="PROSITE" id="PS50011"/>
    </source>
</evidence>
<protein>
    <recommendedName>
        <fullName evidence="1">non-specific serine/threonine protein kinase</fullName>
        <ecNumber evidence="1">2.7.11.1</ecNumber>
    </recommendedName>
</protein>
<comment type="catalytic activity">
    <reaction evidence="7">
        <text>L-threonyl-[protein] + ATP = O-phospho-L-threonyl-[protein] + ADP + H(+)</text>
        <dbReference type="Rhea" id="RHEA:46608"/>
        <dbReference type="Rhea" id="RHEA-COMP:11060"/>
        <dbReference type="Rhea" id="RHEA-COMP:11605"/>
        <dbReference type="ChEBI" id="CHEBI:15378"/>
        <dbReference type="ChEBI" id="CHEBI:30013"/>
        <dbReference type="ChEBI" id="CHEBI:30616"/>
        <dbReference type="ChEBI" id="CHEBI:61977"/>
        <dbReference type="ChEBI" id="CHEBI:456216"/>
        <dbReference type="EC" id="2.7.11.1"/>
    </reaction>
</comment>
<dbReference type="InterPro" id="IPR017441">
    <property type="entry name" value="Protein_kinase_ATP_BS"/>
</dbReference>
<dbReference type="GeneID" id="100375530"/>
<organism evidence="13 14">
    <name type="scientific">Saccoglossus kowalevskii</name>
    <name type="common">Acorn worm</name>
    <dbReference type="NCBI Taxonomy" id="10224"/>
    <lineage>
        <taxon>Eukaryota</taxon>
        <taxon>Metazoa</taxon>
        <taxon>Hemichordata</taxon>
        <taxon>Enteropneusta</taxon>
        <taxon>Harrimaniidae</taxon>
        <taxon>Saccoglossus</taxon>
    </lineage>
</organism>
<dbReference type="Proteomes" id="UP000694865">
    <property type="component" value="Unplaced"/>
</dbReference>
<dbReference type="InterPro" id="IPR051681">
    <property type="entry name" value="Ser/Thr_Kinases-Pseudokinases"/>
</dbReference>
<dbReference type="PROSITE" id="PS50011">
    <property type="entry name" value="PROTEIN_KINASE_DOM"/>
    <property type="match status" value="1"/>
</dbReference>
<dbReference type="Gene3D" id="3.30.200.20">
    <property type="entry name" value="Phosphorylase Kinase, domain 1"/>
    <property type="match status" value="1"/>
</dbReference>
<dbReference type="InterPro" id="IPR000719">
    <property type="entry name" value="Prot_kinase_dom"/>
</dbReference>
<dbReference type="SUPFAM" id="SSF56112">
    <property type="entry name" value="Protein kinase-like (PK-like)"/>
    <property type="match status" value="1"/>
</dbReference>
<dbReference type="PROSITE" id="PS00107">
    <property type="entry name" value="PROTEIN_KINASE_ATP"/>
    <property type="match status" value="1"/>
</dbReference>
<evidence type="ECO:0000256" key="8">
    <source>
        <dbReference type="ARBA" id="ARBA00048679"/>
    </source>
</evidence>
<keyword evidence="2 10" id="KW-0723">Serine/threonine-protein kinase</keyword>
<dbReference type="Pfam" id="PF00069">
    <property type="entry name" value="Pkinase"/>
    <property type="match status" value="1"/>
</dbReference>
<evidence type="ECO:0000256" key="1">
    <source>
        <dbReference type="ARBA" id="ARBA00012513"/>
    </source>
</evidence>
<evidence type="ECO:0000256" key="2">
    <source>
        <dbReference type="ARBA" id="ARBA00022527"/>
    </source>
</evidence>
<dbReference type="Gene3D" id="1.10.510.10">
    <property type="entry name" value="Transferase(Phosphotransferase) domain 1"/>
    <property type="match status" value="1"/>
</dbReference>
<evidence type="ECO:0000256" key="7">
    <source>
        <dbReference type="ARBA" id="ARBA00047899"/>
    </source>
</evidence>